<dbReference type="Gene3D" id="2.130.10.10">
    <property type="entry name" value="YVTN repeat-like/Quinoprotein amine dehydrogenase"/>
    <property type="match status" value="1"/>
</dbReference>
<dbReference type="EMBL" id="JAHIBW010000009">
    <property type="protein sequence ID" value="KAG7308002.1"/>
    <property type="molecule type" value="Genomic_DNA"/>
</dbReference>
<dbReference type="PANTHER" id="PTHR12442">
    <property type="entry name" value="DYNEIN INTERMEDIATE CHAIN"/>
    <property type="match status" value="1"/>
</dbReference>
<evidence type="ECO:0000256" key="6">
    <source>
        <dbReference type="SAM" id="MobiDB-lite"/>
    </source>
</evidence>
<organism evidence="7 8">
    <name type="scientific">Plutella xylostella</name>
    <name type="common">Diamondback moth</name>
    <name type="synonym">Plutella maculipennis</name>
    <dbReference type="NCBI Taxonomy" id="51655"/>
    <lineage>
        <taxon>Eukaryota</taxon>
        <taxon>Metazoa</taxon>
        <taxon>Ecdysozoa</taxon>
        <taxon>Arthropoda</taxon>
        <taxon>Hexapoda</taxon>
        <taxon>Insecta</taxon>
        <taxon>Pterygota</taxon>
        <taxon>Neoptera</taxon>
        <taxon>Endopterygota</taxon>
        <taxon>Lepidoptera</taxon>
        <taxon>Glossata</taxon>
        <taxon>Ditrysia</taxon>
        <taxon>Yponomeutoidea</taxon>
        <taxon>Plutellidae</taxon>
        <taxon>Plutella</taxon>
    </lineage>
</organism>
<comment type="caution">
    <text evidence="7">The sequence shown here is derived from an EMBL/GenBank/DDBJ whole genome shotgun (WGS) entry which is preliminary data.</text>
</comment>
<keyword evidence="8" id="KW-1185">Reference proteome</keyword>
<dbReference type="InterPro" id="IPR050687">
    <property type="entry name" value="Dynein_IC"/>
</dbReference>
<feature type="region of interest" description="Disordered" evidence="6">
    <location>
        <begin position="250"/>
        <end position="281"/>
    </location>
</feature>
<protein>
    <recommendedName>
        <fullName evidence="9">WD repeat-containing protein 63</fullName>
    </recommendedName>
</protein>
<keyword evidence="2" id="KW-0963">Cytoplasm</keyword>
<name>A0ABQ7QSJ7_PLUXY</name>
<evidence type="ECO:0000256" key="5">
    <source>
        <dbReference type="PROSITE-ProRule" id="PRU00221"/>
    </source>
</evidence>
<feature type="repeat" description="WD" evidence="5">
    <location>
        <begin position="547"/>
        <end position="569"/>
    </location>
</feature>
<dbReference type="InterPro" id="IPR015943">
    <property type="entry name" value="WD40/YVTN_repeat-like_dom_sf"/>
</dbReference>
<keyword evidence="3 5" id="KW-0853">WD repeat</keyword>
<dbReference type="SMART" id="SM00320">
    <property type="entry name" value="WD40"/>
    <property type="match status" value="2"/>
</dbReference>
<comment type="subcellular location">
    <subcellularLocation>
        <location evidence="1">Cytoplasm</location>
    </subcellularLocation>
</comment>
<evidence type="ECO:0000256" key="1">
    <source>
        <dbReference type="ARBA" id="ARBA00004496"/>
    </source>
</evidence>
<dbReference type="Proteomes" id="UP000823941">
    <property type="component" value="Chromosome 9"/>
</dbReference>
<evidence type="ECO:0000256" key="2">
    <source>
        <dbReference type="ARBA" id="ARBA00022490"/>
    </source>
</evidence>
<dbReference type="PROSITE" id="PS50082">
    <property type="entry name" value="WD_REPEATS_2"/>
    <property type="match status" value="1"/>
</dbReference>
<dbReference type="PANTHER" id="PTHR12442:SF5">
    <property type="entry name" value="DYNEIN AXONEMAL INTERMEDIATE CHAIN 3"/>
    <property type="match status" value="1"/>
</dbReference>
<dbReference type="InterPro" id="IPR036322">
    <property type="entry name" value="WD40_repeat_dom_sf"/>
</dbReference>
<proteinExistence type="predicted"/>
<evidence type="ECO:0000313" key="7">
    <source>
        <dbReference type="EMBL" id="KAG7308002.1"/>
    </source>
</evidence>
<sequence>MAASETSPEAPPLPRRKKFIPKYEVEGVHKVILTEDTQTLIGMFVGTDIIAQYPWKMVPKERIMDSIDLSHENSEFYHLKADLEAYEDEEILMGYIVDDSRNNDEFYICVTLEARDHCQEQSDRFIRRQEKKLEKAIQKKPRPWVSLGSELELTELIPINTRSLIEVEIKSKFPTTYDPAMFSVRDTHSVRDGCIELTPYREKYNLVNRRRIDTETQAAASKCDREAQTELRYPQNMWTQSIADALGSVTEDEAGGDTAKIDDEIVDKEDDGSSSEDEAKPQVDEVGIVAYKSALKRIRRPSHMKLLNEFISSNFNEMDNVIELNTVMDIYRNDYLLLSNEENNSLFDTMAFEEYICFTDVRAKDKYISSTVFHPMWAGIVAISYADACPAIMKYSGTRPNPIQRAVYGLNPVMIWSHTDSLLPKLYLEAPREVKVLSFCPFDENILIGGCVNGQLVIWDLKNKLDMVENIEILSERREKYRIAMSAHMAWIKPVHETNVVPATAVSSLITSHYGPITDIQWLSPNFNVTPTGKVVISPNGEKNMTVLTGSEDGTILIWNLSLENVIMSTESKKVKKSKRVLVKPAGLTTDVSPYKVLDRNLQPHFKVILGIAGYPDILPLQSFALNKPEIKYIHVPSKKGTGRKYFECEVLSQTEEDISRTLYCGSVHGELRRITWAGHDFNTGEVVNAEFADIDYSCKLHDGVITTVIKSPFVDHVTLTVGGKIFAIWSDKLLGRPLIWKKRPYRLTDADWSVYKPSIIFLTTVEGTLEVWDLFLRSDQPISVQTLSGAALTGIISHTLPLTKNITGVSDVNGSFKLCFNPQIFMLNKISYLGRLEHMINRELNVMQSFIAWQDNWLKTNPHILLEIKQKEALLLAEKEAEKLLLREQEEKRIEDAAEAKRLEKLKVVGPEEKWQQIIQKLIERTIAVKKRINRAELIEQEKPLRDLEAQRLEKERRMHDIMKNQKNIFNDTVAILFPEAIKKKEKPKKTYLVDDKDKLKRDYLETYSILKSDALQTVHNNPYVVEFSWEATLAEGKDRREALTASNEIIKIHKTRIEIDGGISLNEQSLQSVKDDGSLYGEDVQEQDVISNEIKVEKETSELKDVEKKSKKGKGVKVKLDKVKTKKVESELIKDEQMNAETKEEPTLL</sequence>
<evidence type="ECO:0000256" key="3">
    <source>
        <dbReference type="ARBA" id="ARBA00022574"/>
    </source>
</evidence>
<keyword evidence="4" id="KW-0677">Repeat</keyword>
<dbReference type="SUPFAM" id="SSF50978">
    <property type="entry name" value="WD40 repeat-like"/>
    <property type="match status" value="1"/>
</dbReference>
<dbReference type="InterPro" id="IPR001680">
    <property type="entry name" value="WD40_rpt"/>
</dbReference>
<accession>A0ABQ7QSJ7</accession>
<evidence type="ECO:0000256" key="4">
    <source>
        <dbReference type="ARBA" id="ARBA00022737"/>
    </source>
</evidence>
<evidence type="ECO:0008006" key="9">
    <source>
        <dbReference type="Google" id="ProtNLM"/>
    </source>
</evidence>
<gene>
    <name evidence="7" type="ORF">JYU34_006631</name>
</gene>
<evidence type="ECO:0000313" key="8">
    <source>
        <dbReference type="Proteomes" id="UP000823941"/>
    </source>
</evidence>
<reference evidence="7 8" key="1">
    <citation type="submission" date="2021-06" db="EMBL/GenBank/DDBJ databases">
        <title>A haploid diamondback moth (Plutella xylostella L.) genome assembly resolves 31 chromosomes and identifies a diamide resistance mutation.</title>
        <authorList>
            <person name="Ward C.M."/>
            <person name="Perry K.D."/>
            <person name="Baker G."/>
            <person name="Powis K."/>
            <person name="Heckel D.G."/>
            <person name="Baxter S.W."/>
        </authorList>
    </citation>
    <scope>NUCLEOTIDE SEQUENCE [LARGE SCALE GENOMIC DNA]</scope>
    <source>
        <strain evidence="7 8">LV</strain>
        <tissue evidence="7">Single pupa</tissue>
    </source>
</reference>
<feature type="compositionally biased region" description="Acidic residues" evidence="6">
    <location>
        <begin position="264"/>
        <end position="276"/>
    </location>
</feature>